<evidence type="ECO:0000259" key="6">
    <source>
        <dbReference type="PROSITE" id="PS51721"/>
    </source>
</evidence>
<organism evidence="7 8">
    <name type="scientific">Eubacterium maltosivorans</name>
    <dbReference type="NCBI Taxonomy" id="2041044"/>
    <lineage>
        <taxon>Bacteria</taxon>
        <taxon>Bacillati</taxon>
        <taxon>Bacillota</taxon>
        <taxon>Clostridia</taxon>
        <taxon>Eubacteriales</taxon>
        <taxon>Eubacteriaceae</taxon>
        <taxon>Eubacterium</taxon>
    </lineage>
</organism>
<name>A0A4P9CCU7_EUBML</name>
<feature type="binding site" evidence="5">
    <location>
        <begin position="62"/>
        <end position="65"/>
    </location>
    <ligand>
        <name>GTP</name>
        <dbReference type="ChEBI" id="CHEBI:37565"/>
    </ligand>
</feature>
<evidence type="ECO:0000256" key="3">
    <source>
        <dbReference type="ARBA" id="ARBA00023134"/>
    </source>
</evidence>
<reference evidence="7 8" key="1">
    <citation type="submission" date="2018-05" db="EMBL/GenBank/DDBJ databases">
        <title>Genome comparison of Eubacterium sp.</title>
        <authorList>
            <person name="Feng Y."/>
            <person name="Sanchez-Andrea I."/>
            <person name="Stams A.J.M."/>
            <person name="De Vos W.M."/>
        </authorList>
    </citation>
    <scope>NUCLEOTIDE SEQUENCE [LARGE SCALE GENOMIC DNA]</scope>
    <source>
        <strain evidence="7 8">YI</strain>
    </source>
</reference>
<feature type="binding site" evidence="5">
    <location>
        <begin position="126"/>
        <end position="131"/>
    </location>
    <ligand>
        <name>GTP</name>
        <dbReference type="ChEBI" id="CHEBI:37565"/>
    </ligand>
</feature>
<dbReference type="InterPro" id="IPR019991">
    <property type="entry name" value="GTP-bd_ribosome_bgen"/>
</dbReference>
<dbReference type="PIRSF" id="PIRSF006230">
    <property type="entry name" value="MG442"/>
    <property type="match status" value="1"/>
</dbReference>
<dbReference type="CDD" id="cd01856">
    <property type="entry name" value="YlqF"/>
    <property type="match status" value="1"/>
</dbReference>
<dbReference type="Gene3D" id="3.40.50.300">
    <property type="entry name" value="P-loop containing nucleotide triphosphate hydrolases"/>
    <property type="match status" value="1"/>
</dbReference>
<comment type="similarity">
    <text evidence="4">Belongs to the TRAFAC class YlqF/YawG GTPase family. MTG1 subfamily.</text>
</comment>
<accession>A0A4P9CCU7</accession>
<dbReference type="GO" id="GO:0005737">
    <property type="term" value="C:cytoplasm"/>
    <property type="evidence" value="ECO:0007669"/>
    <property type="project" value="UniProtKB-SubCell"/>
</dbReference>
<dbReference type="GO" id="GO:0005525">
    <property type="term" value="F:GTP binding"/>
    <property type="evidence" value="ECO:0007669"/>
    <property type="project" value="UniProtKB-KW"/>
</dbReference>
<keyword evidence="2 4" id="KW-0547">Nucleotide-binding</keyword>
<dbReference type="GO" id="GO:0003924">
    <property type="term" value="F:GTPase activity"/>
    <property type="evidence" value="ECO:0007669"/>
    <property type="project" value="TreeGrafter"/>
</dbReference>
<dbReference type="PROSITE" id="PS51721">
    <property type="entry name" value="G_CP"/>
    <property type="match status" value="1"/>
</dbReference>
<dbReference type="Gene3D" id="1.10.1580.10">
    <property type="match status" value="1"/>
</dbReference>
<dbReference type="Proteomes" id="UP000218387">
    <property type="component" value="Chromosome"/>
</dbReference>
<evidence type="ECO:0000313" key="8">
    <source>
        <dbReference type="Proteomes" id="UP000218387"/>
    </source>
</evidence>
<dbReference type="GO" id="GO:0006412">
    <property type="term" value="P:translation"/>
    <property type="evidence" value="ECO:0007669"/>
    <property type="project" value="TreeGrafter"/>
</dbReference>
<gene>
    <name evidence="7" type="primary">ylqF</name>
    <name evidence="7" type="ORF">CPZ25_020265</name>
</gene>
<sequence>MEKNDAIQWYPGHMAKASRQIREKLKLIDIVVEVLDARLPVASKNPDIDQYTEHKRHLVLLNKADLADPDQNQKWADYLKGRDSVDEVMLYNAFDQKKRPELVAKLRSLNPKDKKQLKCLICGIPNVGKSTIINSLIGKKKTQIGNKPGVTKGQQWLTAPDGLMLLDTPGILWPKFEDPEVGVHLAWIGSIKDTIFEKENIAADLLKFLVGHYPQDVAALYKIDLADKRLPEIFDAVAKSRGLLLRGGEYDYFRTSEMLLNDFKNGKVGRITIDQR</sequence>
<protein>
    <recommendedName>
        <fullName evidence="1 4">Ribosome biogenesis GTPase A</fullName>
    </recommendedName>
</protein>
<dbReference type="PANTHER" id="PTHR45782:SF4">
    <property type="entry name" value="MITOCHONDRIAL RIBOSOME-ASSOCIATED GTPASE 1"/>
    <property type="match status" value="1"/>
</dbReference>
<dbReference type="AlphaFoldDB" id="A0A4P9CCU7"/>
<dbReference type="InterPro" id="IPR027417">
    <property type="entry name" value="P-loop_NTPase"/>
</dbReference>
<dbReference type="PANTHER" id="PTHR45782">
    <property type="entry name" value="MITOCHONDRIAL RIBOSOME-ASSOCIATED GTPASE 1"/>
    <property type="match status" value="1"/>
</dbReference>
<dbReference type="InterPro" id="IPR016478">
    <property type="entry name" value="GTPase_MTG1"/>
</dbReference>
<evidence type="ECO:0000256" key="1">
    <source>
        <dbReference type="ARBA" id="ARBA00014898"/>
    </source>
</evidence>
<dbReference type="InterPro" id="IPR030378">
    <property type="entry name" value="G_CP_dom"/>
</dbReference>
<keyword evidence="4" id="KW-0963">Cytoplasm</keyword>
<feature type="domain" description="CP-type G" evidence="6">
    <location>
        <begin position="18"/>
        <end position="174"/>
    </location>
</feature>
<dbReference type="Pfam" id="PF01926">
    <property type="entry name" value="MMR_HSR1"/>
    <property type="match status" value="1"/>
</dbReference>
<keyword evidence="3 4" id="KW-0342">GTP-binding</keyword>
<comment type="subcellular location">
    <subcellularLocation>
        <location evidence="4">Cytoplasm</location>
    </subcellularLocation>
</comment>
<feature type="binding site" evidence="5">
    <location>
        <position position="170"/>
    </location>
    <ligand>
        <name>GTP</name>
        <dbReference type="ChEBI" id="CHEBI:37565"/>
    </ligand>
</feature>
<dbReference type="EMBL" id="CP029487">
    <property type="protein sequence ID" value="QCT73539.1"/>
    <property type="molecule type" value="Genomic_DNA"/>
</dbReference>
<proteinExistence type="inferred from homology"/>
<dbReference type="InterPro" id="IPR006073">
    <property type="entry name" value="GTP-bd"/>
</dbReference>
<evidence type="ECO:0000256" key="5">
    <source>
        <dbReference type="PIRSR" id="PIRSR006230-1"/>
    </source>
</evidence>
<comment type="function">
    <text evidence="4">Required for a late step of 50S ribosomal subunit assembly. Has GTPase activity.</text>
</comment>
<dbReference type="NCBIfam" id="TIGR03596">
    <property type="entry name" value="GTPase_YlqF"/>
    <property type="match status" value="1"/>
</dbReference>
<keyword evidence="8" id="KW-1185">Reference proteome</keyword>
<dbReference type="RefSeq" id="WP_096919261.1">
    <property type="nucleotide sequence ID" value="NZ_CP029487.1"/>
</dbReference>
<evidence type="ECO:0000256" key="2">
    <source>
        <dbReference type="ARBA" id="ARBA00022741"/>
    </source>
</evidence>
<evidence type="ECO:0000313" key="7">
    <source>
        <dbReference type="EMBL" id="QCT73539.1"/>
    </source>
</evidence>
<dbReference type="SUPFAM" id="SSF52540">
    <property type="entry name" value="P-loop containing nucleoside triphosphate hydrolases"/>
    <property type="match status" value="1"/>
</dbReference>
<dbReference type="KEGG" id="emt:CPZ25_020265"/>
<dbReference type="InterPro" id="IPR023179">
    <property type="entry name" value="GTP-bd_ortho_bundle_sf"/>
</dbReference>
<evidence type="ECO:0000256" key="4">
    <source>
        <dbReference type="PIRNR" id="PIRNR006230"/>
    </source>
</evidence>